<evidence type="ECO:0000313" key="1">
    <source>
        <dbReference type="EMBL" id="QNN55701.1"/>
    </source>
</evidence>
<gene>
    <name evidence="1" type="ORF">H9K76_13790</name>
</gene>
<organism evidence="1 2">
    <name type="scientific">Diaphorobacter ruginosibacter</name>
    <dbReference type="NCBI Taxonomy" id="1715720"/>
    <lineage>
        <taxon>Bacteria</taxon>
        <taxon>Pseudomonadati</taxon>
        <taxon>Pseudomonadota</taxon>
        <taxon>Betaproteobacteria</taxon>
        <taxon>Burkholderiales</taxon>
        <taxon>Comamonadaceae</taxon>
        <taxon>Diaphorobacter</taxon>
    </lineage>
</organism>
<protein>
    <submittedName>
        <fullName evidence="1">Uncharacterized protein</fullName>
    </submittedName>
</protein>
<evidence type="ECO:0000313" key="2">
    <source>
        <dbReference type="Proteomes" id="UP000515811"/>
    </source>
</evidence>
<dbReference type="EMBL" id="CP060714">
    <property type="protein sequence ID" value="QNN55701.1"/>
    <property type="molecule type" value="Genomic_DNA"/>
</dbReference>
<accession>A0A7G9RJC6</accession>
<reference evidence="1 2" key="1">
    <citation type="submission" date="2020-08" db="EMBL/GenBank/DDBJ databases">
        <title>Genome sequence of Diaphorobacter ruginosibacter DSM 27467T.</title>
        <authorList>
            <person name="Hyun D.-W."/>
            <person name="Bae J.-W."/>
        </authorList>
    </citation>
    <scope>NUCLEOTIDE SEQUENCE [LARGE SCALE GENOMIC DNA]</scope>
    <source>
        <strain evidence="1 2">DSM 27467</strain>
    </source>
</reference>
<dbReference type="KEGG" id="drg:H9K76_13790"/>
<dbReference type="AlphaFoldDB" id="A0A7G9RJC6"/>
<dbReference type="Proteomes" id="UP000515811">
    <property type="component" value="Chromosome"/>
</dbReference>
<dbReference type="RefSeq" id="WP_187595974.1">
    <property type="nucleotide sequence ID" value="NZ_CP060714.1"/>
</dbReference>
<keyword evidence="2" id="KW-1185">Reference proteome</keyword>
<name>A0A7G9RJC6_9BURK</name>
<sequence>MIQLTGNPAVDWKQALKHARRWAIGLLLYCLVFSAAFANGGGVRVATSNSPSLSRVIELRKLKDKIDHSVDAWAEKQILGVYLDEQRDVVVIVHGRFGTPDSVRSWLARKDIGSDNIAIQPSTSMVETWRDPFHHQN</sequence>
<proteinExistence type="predicted"/>